<feature type="region of interest" description="Disordered" evidence="1">
    <location>
        <begin position="1"/>
        <end position="71"/>
    </location>
</feature>
<proteinExistence type="predicted"/>
<dbReference type="EMBL" id="JARKNE010000002">
    <property type="protein sequence ID" value="KAK5842346.1"/>
    <property type="molecule type" value="Genomic_DNA"/>
</dbReference>
<evidence type="ECO:0000313" key="2">
    <source>
        <dbReference type="EMBL" id="KAK5842346.1"/>
    </source>
</evidence>
<feature type="compositionally biased region" description="Basic and acidic residues" evidence="1">
    <location>
        <begin position="10"/>
        <end position="19"/>
    </location>
</feature>
<protein>
    <submittedName>
        <fullName evidence="2">Uncharacterized protein</fullName>
    </submittedName>
</protein>
<organism evidence="2 3">
    <name type="scientific">Gossypium arboreum</name>
    <name type="common">Tree cotton</name>
    <name type="synonym">Gossypium nanking</name>
    <dbReference type="NCBI Taxonomy" id="29729"/>
    <lineage>
        <taxon>Eukaryota</taxon>
        <taxon>Viridiplantae</taxon>
        <taxon>Streptophyta</taxon>
        <taxon>Embryophyta</taxon>
        <taxon>Tracheophyta</taxon>
        <taxon>Spermatophyta</taxon>
        <taxon>Magnoliopsida</taxon>
        <taxon>eudicotyledons</taxon>
        <taxon>Gunneridae</taxon>
        <taxon>Pentapetalae</taxon>
        <taxon>rosids</taxon>
        <taxon>malvids</taxon>
        <taxon>Malvales</taxon>
        <taxon>Malvaceae</taxon>
        <taxon>Malvoideae</taxon>
        <taxon>Gossypium</taxon>
    </lineage>
</organism>
<evidence type="ECO:0000313" key="3">
    <source>
        <dbReference type="Proteomes" id="UP001358586"/>
    </source>
</evidence>
<evidence type="ECO:0000256" key="1">
    <source>
        <dbReference type="SAM" id="MobiDB-lite"/>
    </source>
</evidence>
<feature type="compositionally biased region" description="Basic and acidic residues" evidence="1">
    <location>
        <begin position="28"/>
        <end position="46"/>
    </location>
</feature>
<comment type="caution">
    <text evidence="2">The sequence shown here is derived from an EMBL/GenBank/DDBJ whole genome shotgun (WGS) entry which is preliminary data.</text>
</comment>
<accession>A0ABR0QTL8</accession>
<sequence>MLLCQQRGIVPHDGKEVLENKGPINKGSIERITREKDTSILKEARKSKARKGKTNADTTLSQLSPSPLPEFPVFQPISQNYELSFADDDLEDQDRSMASSPIVQVSDNDKAEESKYIEECLQKIDSLFEDGIFVDQEDTVVEKEVVVEDEKEK</sequence>
<gene>
    <name evidence="2" type="ORF">PVK06_004687</name>
</gene>
<reference evidence="2 3" key="1">
    <citation type="submission" date="2023-03" db="EMBL/GenBank/DDBJ databases">
        <title>WGS of Gossypium arboreum.</title>
        <authorList>
            <person name="Yu D."/>
        </authorList>
    </citation>
    <scope>NUCLEOTIDE SEQUENCE [LARGE SCALE GENOMIC DNA]</scope>
    <source>
        <tissue evidence="2">Leaf</tissue>
    </source>
</reference>
<keyword evidence="3" id="KW-1185">Reference proteome</keyword>
<dbReference type="Proteomes" id="UP001358586">
    <property type="component" value="Chromosome 2"/>
</dbReference>
<name>A0ABR0QTL8_GOSAR</name>
<feature type="compositionally biased region" description="Polar residues" evidence="1">
    <location>
        <begin position="55"/>
        <end position="65"/>
    </location>
</feature>